<reference evidence="1" key="1">
    <citation type="journal article" date="2016" name="Ticks Tick Borne Dis.">
        <title>De novo assembly and annotation of the salivary gland transcriptome of Rhipicephalus appendiculatus male and female ticks during blood feeding.</title>
        <authorList>
            <person name="de Castro M.H."/>
            <person name="de Klerk D."/>
            <person name="Pienaar R."/>
            <person name="Latif A.A."/>
            <person name="Rees D.J."/>
            <person name="Mans B.J."/>
        </authorList>
    </citation>
    <scope>NUCLEOTIDE SEQUENCE</scope>
    <source>
        <tissue evidence="1">Salivary glands</tissue>
    </source>
</reference>
<accession>A0A131YAN1</accession>
<name>A0A131YAN1_RHIAP</name>
<sequence length="101" mass="11096">MTSYAMFLHSLCDSPAIDGEWILNYCTLFSAWKCALTIVGPCPTVQHGCSSPSLGTAGQILLRLIHARILSINHASSLTEVRLAIEKMMCTEPNYAIVFYS</sequence>
<organism evidence="1">
    <name type="scientific">Rhipicephalus appendiculatus</name>
    <name type="common">Brown ear tick</name>
    <dbReference type="NCBI Taxonomy" id="34631"/>
    <lineage>
        <taxon>Eukaryota</taxon>
        <taxon>Metazoa</taxon>
        <taxon>Ecdysozoa</taxon>
        <taxon>Arthropoda</taxon>
        <taxon>Chelicerata</taxon>
        <taxon>Arachnida</taxon>
        <taxon>Acari</taxon>
        <taxon>Parasitiformes</taxon>
        <taxon>Ixodida</taxon>
        <taxon>Ixodoidea</taxon>
        <taxon>Ixodidae</taxon>
        <taxon>Rhipicephalinae</taxon>
        <taxon>Rhipicephalus</taxon>
        <taxon>Rhipicephalus</taxon>
    </lineage>
</organism>
<evidence type="ECO:0000313" key="1">
    <source>
        <dbReference type="EMBL" id="JAP75947.1"/>
    </source>
</evidence>
<proteinExistence type="predicted"/>
<dbReference type="EMBL" id="GEDV01012610">
    <property type="protein sequence ID" value="JAP75947.1"/>
    <property type="molecule type" value="Transcribed_RNA"/>
</dbReference>
<dbReference type="AlphaFoldDB" id="A0A131YAN1"/>
<protein>
    <submittedName>
        <fullName evidence="1">Uncharacterized protein</fullName>
    </submittedName>
</protein>